<dbReference type="InterPro" id="IPR027485">
    <property type="entry name" value="AMMECR1_N"/>
</dbReference>
<organism evidence="2 3">
    <name type="scientific">Candidatus Nitrobium versatile</name>
    <dbReference type="NCBI Taxonomy" id="2884831"/>
    <lineage>
        <taxon>Bacteria</taxon>
        <taxon>Pseudomonadati</taxon>
        <taxon>Nitrospirota</taxon>
        <taxon>Nitrospiria</taxon>
        <taxon>Nitrospirales</taxon>
        <taxon>Nitrospiraceae</taxon>
        <taxon>Candidatus Nitrobium</taxon>
    </lineage>
</organism>
<dbReference type="NCBIfam" id="TIGR04335">
    <property type="entry name" value="AmmeMemoSam_A"/>
    <property type="match status" value="1"/>
</dbReference>
<dbReference type="InterPro" id="IPR023473">
    <property type="entry name" value="AMMECR1"/>
</dbReference>
<sequence length="169" mass="18907">MHPFVELARKAVEEFVRTGKVLPVPPDLPPEMRIRAGVFVCLKAHGHLRGCVGTFLPCAETIYQEIVRNALCAAAEDTRFRPVQEGELPDLSFTVDVLSAPVEVKDLRELDPKKYGVIVVKGKRRGLLLPDLEGVDTVEEQLRIARMKAGIDPSDSEVQISKFTVERYR</sequence>
<dbReference type="PANTHER" id="PTHR13016">
    <property type="entry name" value="AMMECR1 HOMOLOG"/>
    <property type="match status" value="1"/>
</dbReference>
<gene>
    <name evidence="2" type="primary">amrA</name>
    <name evidence="2" type="ORF">K8I29_05135</name>
</gene>
<dbReference type="PANTHER" id="PTHR13016:SF0">
    <property type="entry name" value="AMME SYNDROME CANDIDATE GENE 1 PROTEIN"/>
    <property type="match status" value="1"/>
</dbReference>
<accession>A0A953JD51</accession>
<dbReference type="Proteomes" id="UP000705867">
    <property type="component" value="Unassembled WGS sequence"/>
</dbReference>
<dbReference type="InterPro" id="IPR002733">
    <property type="entry name" value="AMMECR1_domain"/>
</dbReference>
<feature type="domain" description="AMMECR1" evidence="1">
    <location>
        <begin position="1"/>
        <end position="169"/>
    </location>
</feature>
<protein>
    <submittedName>
        <fullName evidence="2">AmmeMemoRadiSam system protein A</fullName>
    </submittedName>
</protein>
<dbReference type="EMBL" id="JAIOIV010000037">
    <property type="protein sequence ID" value="MBZ0155586.1"/>
    <property type="molecule type" value="Genomic_DNA"/>
</dbReference>
<dbReference type="Gene3D" id="3.30.700.20">
    <property type="entry name" value="Hypothetical protein ph0010, domain 1"/>
    <property type="match status" value="1"/>
</dbReference>
<evidence type="ECO:0000313" key="2">
    <source>
        <dbReference type="EMBL" id="MBZ0155586.1"/>
    </source>
</evidence>
<reference evidence="2" key="2">
    <citation type="submission" date="2021-08" db="EMBL/GenBank/DDBJ databases">
        <authorList>
            <person name="Dalcin Martins P."/>
        </authorList>
    </citation>
    <scope>NUCLEOTIDE SEQUENCE</scope>
    <source>
        <strain evidence="2">MAG_39</strain>
    </source>
</reference>
<dbReference type="AlphaFoldDB" id="A0A953JD51"/>
<dbReference type="Pfam" id="PF01871">
    <property type="entry name" value="AMMECR1"/>
    <property type="match status" value="1"/>
</dbReference>
<evidence type="ECO:0000313" key="3">
    <source>
        <dbReference type="Proteomes" id="UP000705867"/>
    </source>
</evidence>
<dbReference type="PROSITE" id="PS51112">
    <property type="entry name" value="AMMECR1"/>
    <property type="match status" value="1"/>
</dbReference>
<dbReference type="InterPro" id="IPR036071">
    <property type="entry name" value="AMMECR1_dom_sf"/>
</dbReference>
<reference evidence="2" key="1">
    <citation type="journal article" date="2021" name="bioRxiv">
        <title>Unraveling nitrogen, sulfur and carbon metabolic pathways and microbial community transcriptional responses to substrate deprivation and toxicity stresses in a bioreactor mimicking anoxic brackish coastal sediment conditions.</title>
        <authorList>
            <person name="Martins P.D."/>
            <person name="Echeveste M.J."/>
            <person name="Arshad A."/>
            <person name="Kurth J."/>
            <person name="Ouboter H."/>
            <person name="Jetten M.S.M."/>
            <person name="Welte C.U."/>
        </authorList>
    </citation>
    <scope>NUCLEOTIDE SEQUENCE</scope>
    <source>
        <strain evidence="2">MAG_39</strain>
    </source>
</reference>
<evidence type="ECO:0000259" key="1">
    <source>
        <dbReference type="PROSITE" id="PS51112"/>
    </source>
</evidence>
<proteinExistence type="predicted"/>
<dbReference type="Gene3D" id="3.30.1490.150">
    <property type="entry name" value="Hypothetical protein ph0010, domain 2"/>
    <property type="match status" value="1"/>
</dbReference>
<comment type="caution">
    <text evidence="2">The sequence shown here is derived from an EMBL/GenBank/DDBJ whole genome shotgun (WGS) entry which is preliminary data.</text>
</comment>
<dbReference type="InterPro" id="IPR027623">
    <property type="entry name" value="AmmeMemoSam_A"/>
</dbReference>
<dbReference type="SUPFAM" id="SSF143447">
    <property type="entry name" value="AMMECR1-like"/>
    <property type="match status" value="1"/>
</dbReference>
<name>A0A953JD51_9BACT</name>